<evidence type="ECO:0000313" key="1">
    <source>
        <dbReference type="EMBL" id="MDL4842803.1"/>
    </source>
</evidence>
<dbReference type="EMBL" id="JASTZU010000063">
    <property type="protein sequence ID" value="MDL4842803.1"/>
    <property type="molecule type" value="Genomic_DNA"/>
</dbReference>
<name>A0ABT7LAA8_9BACI</name>
<organism evidence="1 2">
    <name type="scientific">Aquibacillus rhizosphaerae</name>
    <dbReference type="NCBI Taxonomy" id="3051431"/>
    <lineage>
        <taxon>Bacteria</taxon>
        <taxon>Bacillati</taxon>
        <taxon>Bacillota</taxon>
        <taxon>Bacilli</taxon>
        <taxon>Bacillales</taxon>
        <taxon>Bacillaceae</taxon>
        <taxon>Aquibacillus</taxon>
    </lineage>
</organism>
<dbReference type="Proteomes" id="UP001235343">
    <property type="component" value="Unassembled WGS sequence"/>
</dbReference>
<accession>A0ABT7LAA8</accession>
<sequence length="70" mass="7898">MLVLSQRPGAYLISPIQSNNHPLVWFLVAEMELINPSPFICFSQTLMIYDVIYNPLQKGGDTYALVITVL</sequence>
<comment type="caution">
    <text evidence="1">The sequence shown here is derived from an EMBL/GenBank/DDBJ whole genome shotgun (WGS) entry which is preliminary data.</text>
</comment>
<reference evidence="1 2" key="1">
    <citation type="submission" date="2023-06" db="EMBL/GenBank/DDBJ databases">
        <title>Aquibacillus rhizosphaerae LR5S19.</title>
        <authorList>
            <person name="Sun J.-Q."/>
        </authorList>
    </citation>
    <scope>NUCLEOTIDE SEQUENCE [LARGE SCALE GENOMIC DNA]</scope>
    <source>
        <strain evidence="1 2">LR5S19</strain>
    </source>
</reference>
<gene>
    <name evidence="1" type="ORF">QQS35_20420</name>
</gene>
<evidence type="ECO:0000313" key="2">
    <source>
        <dbReference type="Proteomes" id="UP001235343"/>
    </source>
</evidence>
<protein>
    <submittedName>
        <fullName evidence="1">Uncharacterized protein</fullName>
    </submittedName>
</protein>
<keyword evidence="2" id="KW-1185">Reference proteome</keyword>
<dbReference type="RefSeq" id="WP_285934097.1">
    <property type="nucleotide sequence ID" value="NZ_JASTZU010000063.1"/>
</dbReference>
<proteinExistence type="predicted"/>